<keyword evidence="1" id="KW-0378">Hydrolase</keyword>
<dbReference type="InterPro" id="IPR050266">
    <property type="entry name" value="AB_hydrolase_sf"/>
</dbReference>
<evidence type="ECO:0000259" key="2">
    <source>
        <dbReference type="Pfam" id="PF12697"/>
    </source>
</evidence>
<sequence length="297" mass="31979">MESITTSDGVRLHVVVDGPESAPATLVLLHGWTMDHHSWDDAVERLPGQRVVRFDFRGHGESAAAPPGTAKISRLADDLAEVIERFAPSGPLVLAGHSMGGMTLMAFADQHPRVVEQRVLGVGFVATTSGGLSKLRLGLPRWVAAPVLFGEKVVNLGLARVRKPRLLGRWAAIARPGVRWLVFGRKPVPGHIAETAAAVGRCNPANMVAFRNDLNLHERLRALGTYRGVRAVVMSGGRDRLCPVRDGRVIADALPDAEFAVYPDAGHMLNYERVDEVASRLSRLLAAAVDTPARATA</sequence>
<gene>
    <name evidence="3" type="ORF">BJP25_04060</name>
</gene>
<dbReference type="STRING" id="1193682.BJP25_04060"/>
<dbReference type="OrthoDB" id="5422338at2"/>
<organism evidence="3 4">
    <name type="scientific">Actinokineospora bangkokensis</name>
    <dbReference type="NCBI Taxonomy" id="1193682"/>
    <lineage>
        <taxon>Bacteria</taxon>
        <taxon>Bacillati</taxon>
        <taxon>Actinomycetota</taxon>
        <taxon>Actinomycetes</taxon>
        <taxon>Pseudonocardiales</taxon>
        <taxon>Pseudonocardiaceae</taxon>
        <taxon>Actinokineospora</taxon>
    </lineage>
</organism>
<keyword evidence="4" id="KW-1185">Reference proteome</keyword>
<evidence type="ECO:0000313" key="4">
    <source>
        <dbReference type="Proteomes" id="UP000186040"/>
    </source>
</evidence>
<dbReference type="PRINTS" id="PR00111">
    <property type="entry name" value="ABHYDROLASE"/>
</dbReference>
<proteinExistence type="predicted"/>
<dbReference type="EMBL" id="MKQR01000028">
    <property type="protein sequence ID" value="OLR90339.1"/>
    <property type="molecule type" value="Genomic_DNA"/>
</dbReference>
<name>A0A1Q9LEB5_9PSEU</name>
<dbReference type="GO" id="GO:0016020">
    <property type="term" value="C:membrane"/>
    <property type="evidence" value="ECO:0007669"/>
    <property type="project" value="TreeGrafter"/>
</dbReference>
<dbReference type="PANTHER" id="PTHR43798">
    <property type="entry name" value="MONOACYLGLYCEROL LIPASE"/>
    <property type="match status" value="1"/>
</dbReference>
<dbReference type="AlphaFoldDB" id="A0A1Q9LEB5"/>
<evidence type="ECO:0000256" key="1">
    <source>
        <dbReference type="ARBA" id="ARBA00022801"/>
    </source>
</evidence>
<dbReference type="Pfam" id="PF12697">
    <property type="entry name" value="Abhydrolase_6"/>
    <property type="match status" value="1"/>
</dbReference>
<evidence type="ECO:0000313" key="3">
    <source>
        <dbReference type="EMBL" id="OLR90339.1"/>
    </source>
</evidence>
<dbReference type="Proteomes" id="UP000186040">
    <property type="component" value="Unassembled WGS sequence"/>
</dbReference>
<dbReference type="PANTHER" id="PTHR43798:SF31">
    <property type="entry name" value="AB HYDROLASE SUPERFAMILY PROTEIN YCLE"/>
    <property type="match status" value="1"/>
</dbReference>
<dbReference type="Gene3D" id="3.40.50.1820">
    <property type="entry name" value="alpha/beta hydrolase"/>
    <property type="match status" value="1"/>
</dbReference>
<feature type="domain" description="AB hydrolase-1" evidence="2">
    <location>
        <begin position="26"/>
        <end position="279"/>
    </location>
</feature>
<dbReference type="GO" id="GO:0016787">
    <property type="term" value="F:hydrolase activity"/>
    <property type="evidence" value="ECO:0007669"/>
    <property type="project" value="UniProtKB-KW"/>
</dbReference>
<dbReference type="SUPFAM" id="SSF53474">
    <property type="entry name" value="alpha/beta-Hydrolases"/>
    <property type="match status" value="1"/>
</dbReference>
<dbReference type="InterPro" id="IPR000073">
    <property type="entry name" value="AB_hydrolase_1"/>
</dbReference>
<reference evidence="3 4" key="1">
    <citation type="submission" date="2016-10" db="EMBL/GenBank/DDBJ databases">
        <title>The Draft Genome Sequence of Actinokineospora bangkokensis 44EHWT reveals the biosynthetic pathway of antifungal compounds Thailandins with unusual extender unit butylmalonyl-CoA.</title>
        <authorList>
            <person name="Greule A."/>
            <person name="Intra B."/>
            <person name="Flemming S."/>
            <person name="Rommel M.G."/>
            <person name="Panbangred W."/>
            <person name="Bechthold A."/>
        </authorList>
    </citation>
    <scope>NUCLEOTIDE SEQUENCE [LARGE SCALE GENOMIC DNA]</scope>
    <source>
        <strain evidence="3 4">44EHW</strain>
    </source>
</reference>
<protein>
    <recommendedName>
        <fullName evidence="2">AB hydrolase-1 domain-containing protein</fullName>
    </recommendedName>
</protein>
<dbReference type="InterPro" id="IPR029058">
    <property type="entry name" value="AB_hydrolase_fold"/>
</dbReference>
<accession>A0A1Q9LEB5</accession>
<comment type="caution">
    <text evidence="3">The sequence shown here is derived from an EMBL/GenBank/DDBJ whole genome shotgun (WGS) entry which is preliminary data.</text>
</comment>